<dbReference type="AlphaFoldDB" id="A0A437UDS3"/>
<proteinExistence type="predicted"/>
<comment type="caution">
    <text evidence="1">The sequence shown here is derived from an EMBL/GenBank/DDBJ whole genome shotgun (WGS) entry which is preliminary data.</text>
</comment>
<evidence type="ECO:0008006" key="3">
    <source>
        <dbReference type="Google" id="ProtNLM"/>
    </source>
</evidence>
<evidence type="ECO:0000313" key="2">
    <source>
        <dbReference type="Proteomes" id="UP000288951"/>
    </source>
</evidence>
<accession>A0A437UDS3</accession>
<keyword evidence="2" id="KW-1185">Reference proteome</keyword>
<protein>
    <recommendedName>
        <fullName evidence="3">Lipoprotein</fullName>
    </recommendedName>
</protein>
<reference evidence="1" key="1">
    <citation type="submission" date="2018-12" db="EMBL/GenBank/DDBJ databases">
        <title>Draft genome sequence of Flaovobacterium columnare ARS1 isolated from channel catfish in Alabama.</title>
        <authorList>
            <person name="Cai W."/>
            <person name="Arias C."/>
        </authorList>
    </citation>
    <scope>NUCLEOTIDE SEQUENCE [LARGE SCALE GENOMIC DNA]</scope>
    <source>
        <strain evidence="1">ARS1</strain>
    </source>
</reference>
<dbReference type="OrthoDB" id="1338239at2"/>
<dbReference type="EMBL" id="RQSM01000002">
    <property type="protein sequence ID" value="RVU91709.1"/>
    <property type="molecule type" value="Genomic_DNA"/>
</dbReference>
<dbReference type="RefSeq" id="WP_127822865.1">
    <property type="nucleotide sequence ID" value="NZ_RQSM01000002.1"/>
</dbReference>
<dbReference type="PROSITE" id="PS51257">
    <property type="entry name" value="PROKAR_LIPOPROTEIN"/>
    <property type="match status" value="1"/>
</dbReference>
<gene>
    <name evidence="1" type="ORF">EH230_01660</name>
</gene>
<dbReference type="Proteomes" id="UP000288951">
    <property type="component" value="Unassembled WGS sequence"/>
</dbReference>
<organism evidence="1 2">
    <name type="scientific">Flavobacterium columnare</name>
    <dbReference type="NCBI Taxonomy" id="996"/>
    <lineage>
        <taxon>Bacteria</taxon>
        <taxon>Pseudomonadati</taxon>
        <taxon>Bacteroidota</taxon>
        <taxon>Flavobacteriia</taxon>
        <taxon>Flavobacteriales</taxon>
        <taxon>Flavobacteriaceae</taxon>
        <taxon>Flavobacterium</taxon>
    </lineage>
</organism>
<name>A0A437UDS3_9FLAO</name>
<sequence length="359" mass="42122">MRKIILLLTFIFITSCKKNNEENKKIDTSNIEVDNNLSSIHFLKDSVGYYDNFEKVKKITFQEVEESEYLKLETQKTIEKNEDLIIDKKGITIKGTNLVSEIGLKNSKNKEFEYLGYYPSLNLYALSENSTSEGLSFSDFIYLNLKDKKLTKIVSSNSDSKIEDPVISIKNNFLAYYCNTLYETNNSFLGVLKIEGNNKLTEFAYFETEEYKIQDIKWDNKDNIFIKVIMPNNKIKYLKNSSEKDNKTKELFDYTAIQDKSYSIKTQAKSYYDNNEFILKYYISFNKNKTAILSIGAKSAEDYYCEGEYKLLSENNTLHAKGKCDEDDTNDFYIKEMDNQYYIKSKRFLNTDWQKLIKE</sequence>
<evidence type="ECO:0000313" key="1">
    <source>
        <dbReference type="EMBL" id="RVU91709.1"/>
    </source>
</evidence>